<gene>
    <name evidence="4" type="ORF">F53441_928</name>
</gene>
<keyword evidence="5" id="KW-1185">Reference proteome</keyword>
<dbReference type="Pfam" id="PF00024">
    <property type="entry name" value="PAN_1"/>
    <property type="match status" value="1"/>
</dbReference>
<comment type="caution">
    <text evidence="4">The sequence shown here is derived from an EMBL/GenBank/DDBJ whole genome shotgun (WGS) entry which is preliminary data.</text>
</comment>
<dbReference type="AlphaFoldDB" id="A0A8H4P2W3"/>
<protein>
    <recommendedName>
        <fullName evidence="3">Apple domain-containing protein</fullName>
    </recommendedName>
</protein>
<proteinExistence type="predicted"/>
<dbReference type="Gene3D" id="3.50.4.10">
    <property type="entry name" value="Hepatocyte Growth Factor"/>
    <property type="match status" value="1"/>
</dbReference>
<dbReference type="InterPro" id="IPR003609">
    <property type="entry name" value="Pan_app"/>
</dbReference>
<evidence type="ECO:0000313" key="4">
    <source>
        <dbReference type="EMBL" id="KAF4457140.1"/>
    </source>
</evidence>
<feature type="signal peptide" evidence="2">
    <location>
        <begin position="1"/>
        <end position="18"/>
    </location>
</feature>
<accession>A0A8H4P2W3</accession>
<evidence type="ECO:0000313" key="5">
    <source>
        <dbReference type="Proteomes" id="UP000605986"/>
    </source>
</evidence>
<dbReference type="EMBL" id="JAADJG010000034">
    <property type="protein sequence ID" value="KAF4457140.1"/>
    <property type="molecule type" value="Genomic_DNA"/>
</dbReference>
<sequence>MVAIRSLLMLSAVGIASAGKCKPESSGFTTLTKSVALTTAATTTVLSESTAESTVTKTASSTISDTESTTVLESTTIATTVADETTTETASGTISTDVAESSQTTLATSLITSSEDASTTTEAATTTTAAAPATATCPSEVDQCIGTMKIQCGVVLVGLSTAITVSDLNACVQTCAQDAGCAGFTYLESSGYCFTAQNSATISGQRAQAGWDAGIKGSC</sequence>
<feature type="region of interest" description="Disordered" evidence="1">
    <location>
        <begin position="111"/>
        <end position="132"/>
    </location>
</feature>
<dbReference type="PROSITE" id="PS50948">
    <property type="entry name" value="PAN"/>
    <property type="match status" value="1"/>
</dbReference>
<feature type="compositionally biased region" description="Low complexity" evidence="1">
    <location>
        <begin position="112"/>
        <end position="132"/>
    </location>
</feature>
<evidence type="ECO:0000256" key="1">
    <source>
        <dbReference type="SAM" id="MobiDB-lite"/>
    </source>
</evidence>
<dbReference type="Proteomes" id="UP000605986">
    <property type="component" value="Unassembled WGS sequence"/>
</dbReference>
<feature type="chain" id="PRO_5034187783" description="Apple domain-containing protein" evidence="2">
    <location>
        <begin position="19"/>
        <end position="219"/>
    </location>
</feature>
<reference evidence="4" key="1">
    <citation type="submission" date="2020-01" db="EMBL/GenBank/DDBJ databases">
        <title>Identification and distribution of gene clusters putatively required for synthesis of sphingolipid metabolism inhibitors in phylogenetically diverse species of the filamentous fungus Fusarium.</title>
        <authorList>
            <person name="Kim H.-S."/>
            <person name="Busman M."/>
            <person name="Brown D.W."/>
            <person name="Divon H."/>
            <person name="Uhlig S."/>
            <person name="Proctor R.H."/>
        </authorList>
    </citation>
    <scope>NUCLEOTIDE SEQUENCE</scope>
    <source>
        <strain evidence="4">NRRL 53441</strain>
    </source>
</reference>
<keyword evidence="2" id="KW-0732">Signal</keyword>
<dbReference type="OrthoDB" id="5102041at2759"/>
<organism evidence="4 5">
    <name type="scientific">Fusarium austroafricanum</name>
    <dbReference type="NCBI Taxonomy" id="2364996"/>
    <lineage>
        <taxon>Eukaryota</taxon>
        <taxon>Fungi</taxon>
        <taxon>Dikarya</taxon>
        <taxon>Ascomycota</taxon>
        <taxon>Pezizomycotina</taxon>
        <taxon>Sordariomycetes</taxon>
        <taxon>Hypocreomycetidae</taxon>
        <taxon>Hypocreales</taxon>
        <taxon>Nectriaceae</taxon>
        <taxon>Fusarium</taxon>
        <taxon>Fusarium concolor species complex</taxon>
    </lineage>
</organism>
<evidence type="ECO:0000256" key="2">
    <source>
        <dbReference type="SAM" id="SignalP"/>
    </source>
</evidence>
<evidence type="ECO:0000259" key="3">
    <source>
        <dbReference type="PROSITE" id="PS50948"/>
    </source>
</evidence>
<feature type="domain" description="Apple" evidence="3">
    <location>
        <begin position="137"/>
        <end position="219"/>
    </location>
</feature>
<name>A0A8H4P2W3_9HYPO</name>